<evidence type="ECO:0000256" key="3">
    <source>
        <dbReference type="ARBA" id="ARBA00022989"/>
    </source>
</evidence>
<dbReference type="PANTHER" id="PTHR34836">
    <property type="entry name" value="OS06G0188250 PROTEIN"/>
    <property type="match status" value="1"/>
</dbReference>
<dbReference type="GO" id="GO:0016020">
    <property type="term" value="C:membrane"/>
    <property type="evidence" value="ECO:0007669"/>
    <property type="project" value="UniProtKB-SubCell"/>
</dbReference>
<accession>A0A8J4QAJ0</accession>
<evidence type="ECO:0000259" key="5">
    <source>
        <dbReference type="Pfam" id="PF01094"/>
    </source>
</evidence>
<keyword evidence="2" id="KW-0812">Transmembrane</keyword>
<feature type="domain" description="Receptor ligand binding region" evidence="5">
    <location>
        <begin position="25"/>
        <end position="149"/>
    </location>
</feature>
<dbReference type="Pfam" id="PF01094">
    <property type="entry name" value="ANF_receptor"/>
    <property type="match status" value="1"/>
</dbReference>
<comment type="subcellular location">
    <subcellularLocation>
        <location evidence="1">Membrane</location>
    </subcellularLocation>
</comment>
<dbReference type="InterPro" id="IPR015683">
    <property type="entry name" value="Ionotropic_Glu_rcpt"/>
</dbReference>
<proteinExistence type="predicted"/>
<keyword evidence="3" id="KW-1133">Transmembrane helix</keyword>
<dbReference type="AlphaFoldDB" id="A0A8J4QAJ0"/>
<dbReference type="FunFam" id="3.40.50.2300:FF:000188">
    <property type="entry name" value="Glutamate receptor"/>
    <property type="match status" value="1"/>
</dbReference>
<comment type="caution">
    <text evidence="6">The sequence shown here is derived from an EMBL/GenBank/DDBJ whole genome shotgun (WGS) entry which is preliminary data.</text>
</comment>
<dbReference type="InterPro" id="IPR001828">
    <property type="entry name" value="ANF_lig-bd_rcpt"/>
</dbReference>
<evidence type="ECO:0000313" key="7">
    <source>
        <dbReference type="Proteomes" id="UP000737018"/>
    </source>
</evidence>
<keyword evidence="4" id="KW-0472">Membrane</keyword>
<name>A0A8J4QAJ0_9ROSI</name>
<dbReference type="SUPFAM" id="SSF53822">
    <property type="entry name" value="Periplasmic binding protein-like I"/>
    <property type="match status" value="1"/>
</dbReference>
<organism evidence="6 7">
    <name type="scientific">Castanea mollissima</name>
    <name type="common">Chinese chestnut</name>
    <dbReference type="NCBI Taxonomy" id="60419"/>
    <lineage>
        <taxon>Eukaryota</taxon>
        <taxon>Viridiplantae</taxon>
        <taxon>Streptophyta</taxon>
        <taxon>Embryophyta</taxon>
        <taxon>Tracheophyta</taxon>
        <taxon>Spermatophyta</taxon>
        <taxon>Magnoliopsida</taxon>
        <taxon>eudicotyledons</taxon>
        <taxon>Gunneridae</taxon>
        <taxon>Pentapetalae</taxon>
        <taxon>rosids</taxon>
        <taxon>fabids</taxon>
        <taxon>Fagales</taxon>
        <taxon>Fagaceae</taxon>
        <taxon>Castanea</taxon>
    </lineage>
</organism>
<keyword evidence="7" id="KW-1185">Reference proteome</keyword>
<gene>
    <name evidence="6" type="ORF">CMV_029735</name>
</gene>
<dbReference type="OrthoDB" id="5984008at2759"/>
<dbReference type="Gene3D" id="3.40.50.2300">
    <property type="match status" value="1"/>
</dbReference>
<dbReference type="Proteomes" id="UP000737018">
    <property type="component" value="Unassembled WGS sequence"/>
</dbReference>
<dbReference type="PANTHER" id="PTHR34836:SF9">
    <property type="entry name" value="RECEPTOR LIGAND BINDING REGION DOMAIN-CONTAINING PROTEIN"/>
    <property type="match status" value="1"/>
</dbReference>
<evidence type="ECO:0000313" key="6">
    <source>
        <dbReference type="EMBL" id="KAF3943734.1"/>
    </source>
</evidence>
<dbReference type="EMBL" id="JRKL02012797">
    <property type="protein sequence ID" value="KAF3943734.1"/>
    <property type="molecule type" value="Genomic_DNA"/>
</dbReference>
<evidence type="ECO:0000256" key="4">
    <source>
        <dbReference type="ARBA" id="ARBA00023136"/>
    </source>
</evidence>
<evidence type="ECO:0000256" key="1">
    <source>
        <dbReference type="ARBA" id="ARBA00004370"/>
    </source>
</evidence>
<sequence length="155" mass="17700">MREVGAEISQLLALPPFASSSLSLELQRLEEGQCRVLVVHLSLSLAERLFEMAKRMKMMEKEYVWITTDPITNLAHAMNASTISTMQGILGVEGNFPKTGGRFQDFNLRFSKQFRSEHPEQHNHEPGIFAVQAYDAAWTMALAMRRSKKRQTFVR</sequence>
<protein>
    <recommendedName>
        <fullName evidence="5">Receptor ligand binding region domain-containing protein</fullName>
    </recommendedName>
</protein>
<dbReference type="InterPro" id="IPR028082">
    <property type="entry name" value="Peripla_BP_I"/>
</dbReference>
<reference evidence="6" key="1">
    <citation type="submission" date="2020-03" db="EMBL/GenBank/DDBJ databases">
        <title>Castanea mollissima Vanexum genome sequencing.</title>
        <authorList>
            <person name="Staton M."/>
        </authorList>
    </citation>
    <scope>NUCLEOTIDE SEQUENCE</scope>
    <source>
        <tissue evidence="6">Leaf</tissue>
    </source>
</reference>
<evidence type="ECO:0000256" key="2">
    <source>
        <dbReference type="ARBA" id="ARBA00022692"/>
    </source>
</evidence>